<evidence type="ECO:0000313" key="7">
    <source>
        <dbReference type="EMBL" id="ATB49244.1"/>
    </source>
</evidence>
<keyword evidence="4 6" id="KW-1133">Transmembrane helix</keyword>
<keyword evidence="5 6" id="KW-0472">Membrane</keyword>
<feature type="transmembrane region" description="Helical" evidence="6">
    <location>
        <begin position="176"/>
        <end position="200"/>
    </location>
</feature>
<protein>
    <submittedName>
        <fullName evidence="7">Uncharacterized protein</fullName>
    </submittedName>
</protein>
<dbReference type="PANTHER" id="PTHR39087:SF2">
    <property type="entry name" value="UPF0104 MEMBRANE PROTEIN MJ1595"/>
    <property type="match status" value="1"/>
</dbReference>
<proteinExistence type="predicted"/>
<evidence type="ECO:0000256" key="6">
    <source>
        <dbReference type="SAM" id="Phobius"/>
    </source>
</evidence>
<dbReference type="InterPro" id="IPR022791">
    <property type="entry name" value="L-PG_synthase/AglD"/>
</dbReference>
<evidence type="ECO:0000256" key="2">
    <source>
        <dbReference type="ARBA" id="ARBA00022475"/>
    </source>
</evidence>
<keyword evidence="2" id="KW-1003">Cell membrane</keyword>
<dbReference type="Proteomes" id="UP000217343">
    <property type="component" value="Chromosome"/>
</dbReference>
<evidence type="ECO:0000256" key="1">
    <source>
        <dbReference type="ARBA" id="ARBA00004651"/>
    </source>
</evidence>
<feature type="transmembrane region" description="Helical" evidence="6">
    <location>
        <begin position="145"/>
        <end position="164"/>
    </location>
</feature>
<keyword evidence="3 6" id="KW-0812">Transmembrane</keyword>
<comment type="subcellular location">
    <subcellularLocation>
        <location evidence="1">Cell membrane</location>
        <topology evidence="1">Multi-pass membrane protein</topology>
    </subcellularLocation>
</comment>
<dbReference type="AlphaFoldDB" id="A0A250JZH4"/>
<gene>
    <name evidence="7" type="ORF">MYMAC_004886</name>
</gene>
<dbReference type="EMBL" id="CP022203">
    <property type="protein sequence ID" value="ATB49244.1"/>
    <property type="molecule type" value="Genomic_DNA"/>
</dbReference>
<dbReference type="RefSeq" id="WP_095959857.1">
    <property type="nucleotide sequence ID" value="NZ_CP022203.1"/>
</dbReference>
<accession>A0A250JZH4</accession>
<dbReference type="PANTHER" id="PTHR39087">
    <property type="entry name" value="UPF0104 MEMBRANE PROTEIN MJ1595"/>
    <property type="match status" value="1"/>
</dbReference>
<feature type="transmembrane region" description="Helical" evidence="6">
    <location>
        <begin position="234"/>
        <end position="252"/>
    </location>
</feature>
<organism evidence="7 8">
    <name type="scientific">Corallococcus macrosporus DSM 14697</name>
    <dbReference type="NCBI Taxonomy" id="1189310"/>
    <lineage>
        <taxon>Bacteria</taxon>
        <taxon>Pseudomonadati</taxon>
        <taxon>Myxococcota</taxon>
        <taxon>Myxococcia</taxon>
        <taxon>Myxococcales</taxon>
        <taxon>Cystobacterineae</taxon>
        <taxon>Myxococcaceae</taxon>
        <taxon>Corallococcus</taxon>
    </lineage>
</organism>
<evidence type="ECO:0000256" key="4">
    <source>
        <dbReference type="ARBA" id="ARBA00022989"/>
    </source>
</evidence>
<reference evidence="7 8" key="1">
    <citation type="submission" date="2017-06" db="EMBL/GenBank/DDBJ databases">
        <title>Sequencing and comparative analysis of myxobacterial genomes.</title>
        <authorList>
            <person name="Rupp O."/>
            <person name="Goesmann A."/>
            <person name="Sogaard-Andersen L."/>
        </authorList>
    </citation>
    <scope>NUCLEOTIDE SEQUENCE [LARGE SCALE GENOMIC DNA]</scope>
    <source>
        <strain evidence="7 8">DSM 14697</strain>
    </source>
</reference>
<dbReference type="KEGG" id="mmas:MYMAC_004886"/>
<dbReference type="OrthoDB" id="5379725at2"/>
<evidence type="ECO:0000313" key="8">
    <source>
        <dbReference type="Proteomes" id="UP000217343"/>
    </source>
</evidence>
<feature type="transmembrane region" description="Helical" evidence="6">
    <location>
        <begin position="64"/>
        <end position="83"/>
    </location>
</feature>
<sequence>MKGRARRAGGRALFKALLAVFGLVLSVVLLSTAFFKWNLSGGPGPLLQPRFPLGQFVRDLPGHLVWLVPFMLLQASLIPLRAVQWQSTLRRPVPLKERYHLVAIGAFVHNALPGKLGEIMRSFLLSRTQRIPFLRCLGSVGVCKLMEFAALMLLVTLSLLGPFGQTLSRFEGELKVAVSLCVGLVALVVLLAHWSGPLAFALHKRHKLPRVVGFLHHVSEGLGTARSFTGMAKVFVYSVGPVLASALAYGLALQGIGISGGLFAGAVVLGAISLGQSLPGVPAGMGIYYFVTSWAARSLGASPEDAAAFSTLTHLGTVISQVAVGAISVHLRKIRVRDLRKGGSLAREAAHHVAHDAVEPART</sequence>
<name>A0A250JZH4_9BACT</name>
<feature type="transmembrane region" description="Helical" evidence="6">
    <location>
        <begin position="12"/>
        <end position="35"/>
    </location>
</feature>
<evidence type="ECO:0000256" key="5">
    <source>
        <dbReference type="ARBA" id="ARBA00023136"/>
    </source>
</evidence>
<dbReference type="GO" id="GO:0005886">
    <property type="term" value="C:plasma membrane"/>
    <property type="evidence" value="ECO:0007669"/>
    <property type="project" value="UniProtKB-SubCell"/>
</dbReference>
<keyword evidence="8" id="KW-1185">Reference proteome</keyword>
<dbReference type="Pfam" id="PF03706">
    <property type="entry name" value="LPG_synthase_TM"/>
    <property type="match status" value="1"/>
</dbReference>
<evidence type="ECO:0000256" key="3">
    <source>
        <dbReference type="ARBA" id="ARBA00022692"/>
    </source>
</evidence>